<keyword evidence="4" id="KW-0406">Ion transport</keyword>
<accession>A0A0G0QMK9</accession>
<evidence type="ECO:0000256" key="5">
    <source>
        <dbReference type="ARBA" id="ARBA00023136"/>
    </source>
</evidence>
<name>A0A0G0QMK9_9BACT</name>
<proteinExistence type="predicted"/>
<evidence type="ECO:0000256" key="2">
    <source>
        <dbReference type="ARBA" id="ARBA00022448"/>
    </source>
</evidence>
<keyword evidence="2" id="KW-0813">Transport</keyword>
<sequence>MKKNKYLQKLINKLVDLSLKEDRIIEGQVTKSIKILKSLPQAQAIDALSEYLRQLKRKEREHTLYIETAIPLTPEQIKKMKKIVEKKVKITKVLVNSNTGILGGFKIRIGDEIWDDSISGRIEKVKEVIQG</sequence>
<gene>
    <name evidence="7" type="ORF">UT77_C0012G0020</name>
</gene>
<evidence type="ECO:0000313" key="8">
    <source>
        <dbReference type="Proteomes" id="UP000034881"/>
    </source>
</evidence>
<comment type="caution">
    <text evidence="7">The sequence shown here is derived from an EMBL/GenBank/DDBJ whole genome shotgun (WGS) entry which is preliminary data.</text>
</comment>
<protein>
    <submittedName>
        <fullName evidence="7">Uncharacterized protein</fullName>
    </submittedName>
</protein>
<evidence type="ECO:0000256" key="4">
    <source>
        <dbReference type="ARBA" id="ARBA00023065"/>
    </source>
</evidence>
<evidence type="ECO:0000313" key="7">
    <source>
        <dbReference type="EMBL" id="KKR41393.1"/>
    </source>
</evidence>
<dbReference type="AlphaFoldDB" id="A0A0G0QMK9"/>
<dbReference type="Pfam" id="PF00213">
    <property type="entry name" value="OSCP"/>
    <property type="match status" value="1"/>
</dbReference>
<keyword evidence="5" id="KW-0472">Membrane</keyword>
<dbReference type="EMBL" id="LBYB01000012">
    <property type="protein sequence ID" value="KKR41393.1"/>
    <property type="molecule type" value="Genomic_DNA"/>
</dbReference>
<reference evidence="7 8" key="1">
    <citation type="journal article" date="2015" name="Nature">
        <title>rRNA introns, odd ribosomes, and small enigmatic genomes across a large radiation of phyla.</title>
        <authorList>
            <person name="Brown C.T."/>
            <person name="Hug L.A."/>
            <person name="Thomas B.C."/>
            <person name="Sharon I."/>
            <person name="Castelle C.J."/>
            <person name="Singh A."/>
            <person name="Wilkins M.J."/>
            <person name="Williams K.H."/>
            <person name="Banfield J.F."/>
        </authorList>
    </citation>
    <scope>NUCLEOTIDE SEQUENCE [LARGE SCALE GENOMIC DNA]</scope>
</reference>
<evidence type="ECO:0000256" key="1">
    <source>
        <dbReference type="ARBA" id="ARBA00004370"/>
    </source>
</evidence>
<keyword evidence="3" id="KW-0375">Hydrogen ion transport</keyword>
<evidence type="ECO:0000256" key="6">
    <source>
        <dbReference type="ARBA" id="ARBA00023310"/>
    </source>
</evidence>
<comment type="subcellular location">
    <subcellularLocation>
        <location evidence="1">Membrane</location>
    </subcellularLocation>
</comment>
<evidence type="ECO:0000256" key="3">
    <source>
        <dbReference type="ARBA" id="ARBA00022781"/>
    </source>
</evidence>
<dbReference type="Proteomes" id="UP000034881">
    <property type="component" value="Unassembled WGS sequence"/>
</dbReference>
<dbReference type="GO" id="GO:0046933">
    <property type="term" value="F:proton-transporting ATP synthase activity, rotational mechanism"/>
    <property type="evidence" value="ECO:0007669"/>
    <property type="project" value="InterPro"/>
</dbReference>
<dbReference type="GO" id="GO:0016020">
    <property type="term" value="C:membrane"/>
    <property type="evidence" value="ECO:0007669"/>
    <property type="project" value="UniProtKB-SubCell"/>
</dbReference>
<organism evidence="7 8">
    <name type="scientific">Candidatus Daviesbacteria bacterium GW2011_GWC2_40_12</name>
    <dbReference type="NCBI Taxonomy" id="1618431"/>
    <lineage>
        <taxon>Bacteria</taxon>
        <taxon>Candidatus Daviesiibacteriota</taxon>
    </lineage>
</organism>
<dbReference type="InterPro" id="IPR000711">
    <property type="entry name" value="ATPase_OSCP/dsu"/>
</dbReference>
<keyword evidence="6" id="KW-0066">ATP synthesis</keyword>